<dbReference type="OrthoDB" id="3184970at2759"/>
<feature type="non-terminal residue" evidence="1">
    <location>
        <position position="1"/>
    </location>
</feature>
<evidence type="ECO:0000313" key="1">
    <source>
        <dbReference type="EMBL" id="THU80665.1"/>
    </source>
</evidence>
<accession>A0A4V4HBT7</accession>
<sequence>IQSSDRVLFKVHRRNLEMYSQMFADAAEQPLSNSSSSKSSAVLDLMFQYMYPLPQPN</sequence>
<name>A0A4V4HBT7_DENBC</name>
<evidence type="ECO:0000313" key="2">
    <source>
        <dbReference type="Proteomes" id="UP000297245"/>
    </source>
</evidence>
<proteinExistence type="predicted"/>
<dbReference type="EMBL" id="ML179883">
    <property type="protein sequence ID" value="THU80665.1"/>
    <property type="molecule type" value="Genomic_DNA"/>
</dbReference>
<evidence type="ECO:0008006" key="3">
    <source>
        <dbReference type="Google" id="ProtNLM"/>
    </source>
</evidence>
<feature type="non-terminal residue" evidence="1">
    <location>
        <position position="57"/>
    </location>
</feature>
<organism evidence="1 2">
    <name type="scientific">Dendrothele bispora (strain CBS 962.96)</name>
    <dbReference type="NCBI Taxonomy" id="1314807"/>
    <lineage>
        <taxon>Eukaryota</taxon>
        <taxon>Fungi</taxon>
        <taxon>Dikarya</taxon>
        <taxon>Basidiomycota</taxon>
        <taxon>Agaricomycotina</taxon>
        <taxon>Agaricomycetes</taxon>
        <taxon>Agaricomycetidae</taxon>
        <taxon>Agaricales</taxon>
        <taxon>Agaricales incertae sedis</taxon>
        <taxon>Dendrothele</taxon>
    </lineage>
</organism>
<reference evidence="1 2" key="1">
    <citation type="journal article" date="2019" name="Nat. Ecol. Evol.">
        <title>Megaphylogeny resolves global patterns of mushroom evolution.</title>
        <authorList>
            <person name="Varga T."/>
            <person name="Krizsan K."/>
            <person name="Foldi C."/>
            <person name="Dima B."/>
            <person name="Sanchez-Garcia M."/>
            <person name="Sanchez-Ramirez S."/>
            <person name="Szollosi G.J."/>
            <person name="Szarkandi J.G."/>
            <person name="Papp V."/>
            <person name="Albert L."/>
            <person name="Andreopoulos W."/>
            <person name="Angelini C."/>
            <person name="Antonin V."/>
            <person name="Barry K.W."/>
            <person name="Bougher N.L."/>
            <person name="Buchanan P."/>
            <person name="Buyck B."/>
            <person name="Bense V."/>
            <person name="Catcheside P."/>
            <person name="Chovatia M."/>
            <person name="Cooper J."/>
            <person name="Damon W."/>
            <person name="Desjardin D."/>
            <person name="Finy P."/>
            <person name="Geml J."/>
            <person name="Haridas S."/>
            <person name="Hughes K."/>
            <person name="Justo A."/>
            <person name="Karasinski D."/>
            <person name="Kautmanova I."/>
            <person name="Kiss B."/>
            <person name="Kocsube S."/>
            <person name="Kotiranta H."/>
            <person name="LaButti K.M."/>
            <person name="Lechner B.E."/>
            <person name="Liimatainen K."/>
            <person name="Lipzen A."/>
            <person name="Lukacs Z."/>
            <person name="Mihaltcheva S."/>
            <person name="Morgado L.N."/>
            <person name="Niskanen T."/>
            <person name="Noordeloos M.E."/>
            <person name="Ohm R.A."/>
            <person name="Ortiz-Santana B."/>
            <person name="Ovrebo C."/>
            <person name="Racz N."/>
            <person name="Riley R."/>
            <person name="Savchenko A."/>
            <person name="Shiryaev A."/>
            <person name="Soop K."/>
            <person name="Spirin V."/>
            <person name="Szebenyi C."/>
            <person name="Tomsovsky M."/>
            <person name="Tulloss R.E."/>
            <person name="Uehling J."/>
            <person name="Grigoriev I.V."/>
            <person name="Vagvolgyi C."/>
            <person name="Papp T."/>
            <person name="Martin F.M."/>
            <person name="Miettinen O."/>
            <person name="Hibbett D.S."/>
            <person name="Nagy L.G."/>
        </authorList>
    </citation>
    <scope>NUCLEOTIDE SEQUENCE [LARGE SCALE GENOMIC DNA]</scope>
    <source>
        <strain evidence="1 2">CBS 962.96</strain>
    </source>
</reference>
<dbReference type="Proteomes" id="UP000297245">
    <property type="component" value="Unassembled WGS sequence"/>
</dbReference>
<protein>
    <recommendedName>
        <fullName evidence="3">BTB domain-containing protein</fullName>
    </recommendedName>
</protein>
<dbReference type="AlphaFoldDB" id="A0A4V4HBT7"/>
<gene>
    <name evidence="1" type="ORF">K435DRAFT_583397</name>
</gene>
<keyword evidence="2" id="KW-1185">Reference proteome</keyword>